<reference evidence="1" key="1">
    <citation type="submission" date="2021-01" db="EMBL/GenBank/DDBJ databases">
        <authorList>
            <person name="Corre E."/>
            <person name="Pelletier E."/>
            <person name="Niang G."/>
            <person name="Scheremetjew M."/>
            <person name="Finn R."/>
            <person name="Kale V."/>
            <person name="Holt S."/>
            <person name="Cochrane G."/>
            <person name="Meng A."/>
            <person name="Brown T."/>
            <person name="Cohen L."/>
        </authorList>
    </citation>
    <scope>NUCLEOTIDE SEQUENCE</scope>
    <source>
        <strain evidence="1">CCMP281</strain>
    </source>
</reference>
<dbReference type="AlphaFoldDB" id="A0A7S3BR92"/>
<proteinExistence type="predicted"/>
<evidence type="ECO:0000313" key="1">
    <source>
        <dbReference type="EMBL" id="CAE0142005.1"/>
    </source>
</evidence>
<organism evidence="1">
    <name type="scientific">Haptolina ericina</name>
    <dbReference type="NCBI Taxonomy" id="156174"/>
    <lineage>
        <taxon>Eukaryota</taxon>
        <taxon>Haptista</taxon>
        <taxon>Haptophyta</taxon>
        <taxon>Prymnesiophyceae</taxon>
        <taxon>Prymnesiales</taxon>
        <taxon>Prymnesiaceae</taxon>
        <taxon>Haptolina</taxon>
    </lineage>
</organism>
<sequence length="185" mass="20933">MAPQPRFSLSFWIPFRPEDVFTELTNFHAPLGVESTQVRYSLINTSGSTDLSDVKVLRIGHIRRAEFRSGMKGETIAEVLALEEPRLVHWRQLKSKLFVNMVGGGSGEGGGPEYTLQLDADRMGTRVTMSYWFDRVSIEGWLCLVTPCMPAVLHRTLLSRSQVVWEADMLRRGYEPTTEEALRSA</sequence>
<dbReference type="SUPFAM" id="SSF55961">
    <property type="entry name" value="Bet v1-like"/>
    <property type="match status" value="1"/>
</dbReference>
<dbReference type="EMBL" id="HBHX01061710">
    <property type="protein sequence ID" value="CAE0142005.1"/>
    <property type="molecule type" value="Transcribed_RNA"/>
</dbReference>
<name>A0A7S3BR92_9EUKA</name>
<accession>A0A7S3BR92</accession>
<gene>
    <name evidence="1" type="ORF">HERI1096_LOCUS34105</name>
</gene>
<dbReference type="Gene3D" id="3.30.530.20">
    <property type="match status" value="1"/>
</dbReference>
<evidence type="ECO:0008006" key="2">
    <source>
        <dbReference type="Google" id="ProtNLM"/>
    </source>
</evidence>
<dbReference type="InterPro" id="IPR023393">
    <property type="entry name" value="START-like_dom_sf"/>
</dbReference>
<protein>
    <recommendedName>
        <fullName evidence="2">Coenzyme Q-binding protein COQ10 START domain-containing protein</fullName>
    </recommendedName>
</protein>